<gene>
    <name evidence="2" type="ORF">AAH991_03695</name>
</gene>
<name>A0ABV0AKA6_9ACTN</name>
<feature type="compositionally biased region" description="Acidic residues" evidence="1">
    <location>
        <begin position="48"/>
        <end position="58"/>
    </location>
</feature>
<reference evidence="2 3" key="1">
    <citation type="submission" date="2024-05" db="EMBL/GenBank/DDBJ databases">
        <title>Microbispora sp.ZYX-F-249.</title>
        <authorList>
            <person name="Xie H."/>
        </authorList>
    </citation>
    <scope>NUCLEOTIDE SEQUENCE [LARGE SCALE GENOMIC DNA]</scope>
    <source>
        <strain evidence="2 3">ZYX-F-249</strain>
    </source>
</reference>
<evidence type="ECO:0000313" key="3">
    <source>
        <dbReference type="Proteomes" id="UP001447516"/>
    </source>
</evidence>
<keyword evidence="3" id="KW-1185">Reference proteome</keyword>
<sequence>MTVPEENAPKTDQNDPALSRQAAPAQQGESGRGSQDTEMAAKLKEAMSEADVDRDDFA</sequence>
<feature type="compositionally biased region" description="Polar residues" evidence="1">
    <location>
        <begin position="27"/>
        <end position="37"/>
    </location>
</feature>
<comment type="caution">
    <text evidence="2">The sequence shown here is derived from an EMBL/GenBank/DDBJ whole genome shotgun (WGS) entry which is preliminary data.</text>
</comment>
<feature type="region of interest" description="Disordered" evidence="1">
    <location>
        <begin position="1"/>
        <end position="58"/>
    </location>
</feature>
<protein>
    <recommendedName>
        <fullName evidence="4">EF-hand domain-containing protein</fullName>
    </recommendedName>
</protein>
<dbReference type="EMBL" id="JBDJAW010000002">
    <property type="protein sequence ID" value="MEN3534195.1"/>
    <property type="molecule type" value="Genomic_DNA"/>
</dbReference>
<evidence type="ECO:0008006" key="4">
    <source>
        <dbReference type="Google" id="ProtNLM"/>
    </source>
</evidence>
<proteinExistence type="predicted"/>
<evidence type="ECO:0000256" key="1">
    <source>
        <dbReference type="SAM" id="MobiDB-lite"/>
    </source>
</evidence>
<dbReference type="RefSeq" id="WP_346224290.1">
    <property type="nucleotide sequence ID" value="NZ_JBDJAW010000002.1"/>
</dbReference>
<dbReference type="Proteomes" id="UP001447516">
    <property type="component" value="Unassembled WGS sequence"/>
</dbReference>
<organism evidence="2 3">
    <name type="scientific">Microbispora maris</name>
    <dbReference type="NCBI Taxonomy" id="3144104"/>
    <lineage>
        <taxon>Bacteria</taxon>
        <taxon>Bacillati</taxon>
        <taxon>Actinomycetota</taxon>
        <taxon>Actinomycetes</taxon>
        <taxon>Streptosporangiales</taxon>
        <taxon>Streptosporangiaceae</taxon>
        <taxon>Microbispora</taxon>
    </lineage>
</organism>
<accession>A0ABV0AKA6</accession>
<evidence type="ECO:0000313" key="2">
    <source>
        <dbReference type="EMBL" id="MEN3534195.1"/>
    </source>
</evidence>